<reference evidence="2 3" key="1">
    <citation type="submission" date="2021-08" db="EMBL/GenBank/DDBJ databases">
        <title>Rheinheimera aquimaris sp. nov., isolated from seawater of the East Sea in Korea.</title>
        <authorList>
            <person name="Kim K.H."/>
            <person name="Wenting R."/>
            <person name="Kim K.R."/>
            <person name="Jeon C.O."/>
        </authorList>
    </citation>
    <scope>NUCLEOTIDE SEQUENCE [LARGE SCALE GENOMIC DNA]</scope>
    <source>
        <strain evidence="2 3">MA-13</strain>
    </source>
</reference>
<evidence type="ECO:0000256" key="1">
    <source>
        <dbReference type="SAM" id="SignalP"/>
    </source>
</evidence>
<evidence type="ECO:0000313" key="3">
    <source>
        <dbReference type="Proteomes" id="UP000663814"/>
    </source>
</evidence>
<keyword evidence="3" id="KW-1185">Reference proteome</keyword>
<comment type="caution">
    <text evidence="2">The sequence shown here is derived from an EMBL/GenBank/DDBJ whole genome shotgun (WGS) entry which is preliminary data.</text>
</comment>
<protein>
    <recommendedName>
        <fullName evidence="4">VCBS repeat-containing protein</fullName>
    </recommendedName>
</protein>
<proteinExistence type="predicted"/>
<sequence length="358" mass="39007">MRWRYQFFWALLCVSGTAVSCNLNSPEPVTLALPSLAADDSVRSVLLSNNIQLNLPDAAGVLQIHSSDGLALLDQLANWPTGSGDIATIHAQPVLLDDDYDGKADAVYVVDIDGRVWFVPLTAAGFSTPVAIADFSDSGLSFLQPLRMVQTFAADISVTRSRQNMLLLVGSDVTTGDTLFTIRHQPQRLAPLQLNDLMARTNIGDDELRHGIDEHLWQQIQHAAGWYVQLNGRITAVPQVYAGVVYLTAADIAAVQPDCSVLDSAEMTLHALHLHHAGAVYAQRNWEIEALAQAKLTLQQDSAGQLALMLTNTEQQLSISAELLAISEECADCTVPLRAEQFPKLIRLATYQTEFGAH</sequence>
<dbReference type="PROSITE" id="PS51257">
    <property type="entry name" value="PROKAR_LIPOPROTEIN"/>
    <property type="match status" value="1"/>
</dbReference>
<keyword evidence="1" id="KW-0732">Signal</keyword>
<organism evidence="2 3">
    <name type="scientific">Rheinheimera maricola</name>
    <dbReference type="NCBI Taxonomy" id="2793282"/>
    <lineage>
        <taxon>Bacteria</taxon>
        <taxon>Pseudomonadati</taxon>
        <taxon>Pseudomonadota</taxon>
        <taxon>Gammaproteobacteria</taxon>
        <taxon>Chromatiales</taxon>
        <taxon>Chromatiaceae</taxon>
        <taxon>Rheinheimera</taxon>
    </lineage>
</organism>
<gene>
    <name evidence="2" type="ORF">I4W93_013125</name>
</gene>
<name>A0ABS7XBV7_9GAMM</name>
<feature type="signal peptide" evidence="1">
    <location>
        <begin position="1"/>
        <end position="20"/>
    </location>
</feature>
<accession>A0ABS7XBV7</accession>
<dbReference type="EMBL" id="JAERPS020000004">
    <property type="protein sequence ID" value="MBZ9612540.1"/>
    <property type="molecule type" value="Genomic_DNA"/>
</dbReference>
<evidence type="ECO:0008006" key="4">
    <source>
        <dbReference type="Google" id="ProtNLM"/>
    </source>
</evidence>
<feature type="chain" id="PRO_5046745391" description="VCBS repeat-containing protein" evidence="1">
    <location>
        <begin position="21"/>
        <end position="358"/>
    </location>
</feature>
<dbReference type="Proteomes" id="UP000663814">
    <property type="component" value="Unassembled WGS sequence"/>
</dbReference>
<evidence type="ECO:0000313" key="2">
    <source>
        <dbReference type="EMBL" id="MBZ9612540.1"/>
    </source>
</evidence>
<dbReference type="RefSeq" id="WP_205311345.1">
    <property type="nucleotide sequence ID" value="NZ_JAERPS020000004.1"/>
</dbReference>